<proteinExistence type="inferred from homology"/>
<keyword evidence="8" id="KW-0963">Cytoplasm</keyword>
<dbReference type="AlphaFoldDB" id="A7GVX7"/>
<dbReference type="Gene3D" id="3.10.310.10">
    <property type="entry name" value="Diaminopimelate Epimerase, Chain A, domain 1"/>
    <property type="match status" value="2"/>
</dbReference>
<dbReference type="EMBL" id="CP000767">
    <property type="protein sequence ID" value="EAT99710.1"/>
    <property type="molecule type" value="Genomic_DNA"/>
</dbReference>
<dbReference type="NCBIfam" id="TIGR00652">
    <property type="entry name" value="DapF"/>
    <property type="match status" value="1"/>
</dbReference>
<evidence type="ECO:0000256" key="2">
    <source>
        <dbReference type="ARBA" id="ARBA00010219"/>
    </source>
</evidence>
<evidence type="ECO:0000313" key="10">
    <source>
        <dbReference type="EMBL" id="EAT99710.1"/>
    </source>
</evidence>
<dbReference type="PROSITE" id="PS01326">
    <property type="entry name" value="DAP_EPIMERASE"/>
    <property type="match status" value="1"/>
</dbReference>
<comment type="function">
    <text evidence="8">Catalyzes the stereoinversion of LL-2,6-diaminopimelate (L,L-DAP) to meso-diaminopimelate (meso-DAP), a precursor of L-lysine and an essential component of the bacterial peptidoglycan.</text>
</comment>
<feature type="active site" description="Proton donor" evidence="8">
    <location>
        <position position="70"/>
    </location>
</feature>
<evidence type="ECO:0000256" key="4">
    <source>
        <dbReference type="ARBA" id="ARBA00022605"/>
    </source>
</evidence>
<comment type="caution">
    <text evidence="8">Lacks conserved residue(s) required for the propagation of feature annotation.</text>
</comment>
<evidence type="ECO:0000256" key="1">
    <source>
        <dbReference type="ARBA" id="ARBA00005196"/>
    </source>
</evidence>
<keyword evidence="4 8" id="KW-0028">Amino-acid biosynthesis</keyword>
<feature type="binding site" evidence="8">
    <location>
        <position position="61"/>
    </location>
    <ligand>
        <name>substrate</name>
    </ligand>
</feature>
<evidence type="ECO:0000256" key="5">
    <source>
        <dbReference type="ARBA" id="ARBA00023154"/>
    </source>
</evidence>
<comment type="subunit">
    <text evidence="8">Homodimer.</text>
</comment>
<keyword evidence="11" id="KW-1185">Reference proteome</keyword>
<organism evidence="10 11">
    <name type="scientific">Campylobacter curvus (strain 525.92)</name>
    <dbReference type="NCBI Taxonomy" id="360105"/>
    <lineage>
        <taxon>Bacteria</taxon>
        <taxon>Pseudomonadati</taxon>
        <taxon>Campylobacterota</taxon>
        <taxon>Epsilonproteobacteria</taxon>
        <taxon>Campylobacterales</taxon>
        <taxon>Campylobacteraceae</taxon>
        <taxon>Campylobacter</taxon>
    </lineage>
</organism>
<feature type="binding site" evidence="8">
    <location>
        <begin position="194"/>
        <end position="195"/>
    </location>
    <ligand>
        <name>substrate</name>
    </ligand>
</feature>
<dbReference type="Proteomes" id="UP000006380">
    <property type="component" value="Chromosome"/>
</dbReference>
<comment type="catalytic activity">
    <reaction evidence="7 8">
        <text>(2S,6S)-2,6-diaminopimelate = meso-2,6-diaminopimelate</text>
        <dbReference type="Rhea" id="RHEA:15393"/>
        <dbReference type="ChEBI" id="CHEBI:57609"/>
        <dbReference type="ChEBI" id="CHEBI:57791"/>
        <dbReference type="EC" id="5.1.1.7"/>
    </reaction>
</comment>
<comment type="subcellular location">
    <subcellularLocation>
        <location evidence="8">Cytoplasm</location>
    </subcellularLocation>
</comment>
<evidence type="ECO:0000256" key="8">
    <source>
        <dbReference type="HAMAP-Rule" id="MF_00197"/>
    </source>
</evidence>
<feature type="binding site" evidence="8">
    <location>
        <position position="166"/>
    </location>
    <ligand>
        <name>substrate</name>
    </ligand>
</feature>
<accession>A7GVX7</accession>
<dbReference type="GO" id="GO:0005829">
    <property type="term" value="C:cytosol"/>
    <property type="evidence" value="ECO:0007669"/>
    <property type="project" value="TreeGrafter"/>
</dbReference>
<evidence type="ECO:0000256" key="9">
    <source>
        <dbReference type="PROSITE-ProRule" id="PRU10125"/>
    </source>
</evidence>
<dbReference type="UniPathway" id="UPA00034">
    <property type="reaction ID" value="UER00025"/>
</dbReference>
<keyword evidence="6 8" id="KW-0413">Isomerase</keyword>
<dbReference type="HOGENOM" id="CLU_053306_3_2_7"/>
<gene>
    <name evidence="8 10" type="primary">dapF</name>
    <name evidence="10" type="ORF">CCV52592_0348</name>
</gene>
<dbReference type="STRING" id="360105.CCV52592_0348"/>
<dbReference type="InterPro" id="IPR018510">
    <property type="entry name" value="DAP_epimerase_AS"/>
</dbReference>
<dbReference type="EC" id="5.1.1.7" evidence="3 8"/>
<dbReference type="KEGG" id="ccv:CCV52592_0348"/>
<dbReference type="HAMAP" id="MF_00197">
    <property type="entry name" value="DAP_epimerase"/>
    <property type="match status" value="1"/>
</dbReference>
<feature type="active site" description="Proton acceptor" evidence="8">
    <location>
        <position position="193"/>
    </location>
</feature>
<feature type="active site" evidence="9">
    <location>
        <position position="70"/>
    </location>
</feature>
<dbReference type="InterPro" id="IPR001653">
    <property type="entry name" value="DAP_epimerase_DapF"/>
</dbReference>
<dbReference type="Pfam" id="PF01678">
    <property type="entry name" value="DAP_epimerase"/>
    <property type="match status" value="2"/>
</dbReference>
<protein>
    <recommendedName>
        <fullName evidence="3 8">Diaminopimelate epimerase</fullName>
        <shortName evidence="8">DAP epimerase</shortName>
        <ecNumber evidence="3 8">5.1.1.7</ecNumber>
    </recommendedName>
    <alternativeName>
        <fullName evidence="8">PLP-independent amino acid racemase</fullName>
    </alternativeName>
</protein>
<reference evidence="10" key="1">
    <citation type="submission" date="2016-07" db="EMBL/GenBank/DDBJ databases">
        <title>Comparative genomics of the Campylobacter concisus group.</title>
        <authorList>
            <person name="Miller W.G."/>
            <person name="Yee E."/>
            <person name="Chapman M.H."/>
            <person name="Huynh S."/>
            <person name="Bono J.L."/>
            <person name="On S.L.W."/>
            <person name="StLeger J."/>
            <person name="Foster G."/>
            <person name="Parker C.T."/>
        </authorList>
    </citation>
    <scope>NUCLEOTIDE SEQUENCE</scope>
    <source>
        <strain evidence="10">525.92</strain>
    </source>
</reference>
<dbReference type="GO" id="GO:0009089">
    <property type="term" value="P:lysine biosynthetic process via diaminopimelate"/>
    <property type="evidence" value="ECO:0007669"/>
    <property type="project" value="UniProtKB-UniRule"/>
</dbReference>
<name>A7GVX7_CAMC5</name>
<feature type="site" description="Could be important to modulate the pK values of the two catalytic cysteine residues" evidence="8">
    <location>
        <position position="183"/>
    </location>
</feature>
<dbReference type="OrthoDB" id="9805408at2"/>
<keyword evidence="5 8" id="KW-0457">Lysine biosynthesis</keyword>
<evidence type="ECO:0000256" key="3">
    <source>
        <dbReference type="ARBA" id="ARBA00013080"/>
    </source>
</evidence>
<dbReference type="GO" id="GO:0008837">
    <property type="term" value="F:diaminopimelate epimerase activity"/>
    <property type="evidence" value="ECO:0007669"/>
    <property type="project" value="UniProtKB-UniRule"/>
</dbReference>
<feature type="binding site" evidence="8">
    <location>
        <begin position="71"/>
        <end position="72"/>
    </location>
    <ligand>
        <name>substrate</name>
    </ligand>
</feature>
<dbReference type="PANTHER" id="PTHR31689">
    <property type="entry name" value="DIAMINOPIMELATE EPIMERASE, CHLOROPLASTIC"/>
    <property type="match status" value="1"/>
</dbReference>
<dbReference type="SUPFAM" id="SSF54506">
    <property type="entry name" value="Diaminopimelate epimerase-like"/>
    <property type="match status" value="2"/>
</dbReference>
<dbReference type="PANTHER" id="PTHR31689:SF0">
    <property type="entry name" value="DIAMINOPIMELATE EPIMERASE"/>
    <property type="match status" value="1"/>
</dbReference>
<feature type="binding site" evidence="8">
    <location>
        <position position="11"/>
    </location>
    <ligand>
        <name>substrate</name>
    </ligand>
</feature>
<feature type="site" description="Could be important to modulate the pK values of the two catalytic cysteine residues" evidence="8">
    <location>
        <position position="140"/>
    </location>
</feature>
<evidence type="ECO:0000256" key="6">
    <source>
        <dbReference type="ARBA" id="ARBA00023235"/>
    </source>
</evidence>
<dbReference type="RefSeq" id="WP_011991658.1">
    <property type="nucleotide sequence ID" value="NC_009715.2"/>
</dbReference>
<sequence>MIVSKYNANGNDFVIFHTFVSADRSELAARLCDRYNGIGADGLIVLKPDKDTNEIVWEFYNSDGSHADMCGNGSRAAAQYAVDNQLCTNVFDLVTGSGIVSVNVSKDGVEVELTSPKILSNKPIDEFGKIWHFYDTGVPHLVSFVSDLNEFDIQTCRDLRYKYNANVNLAKLENNTIYVRTYERGVENETLACGTGMAACFYGAVLNFNASRCCKVYPKSGDELGLRLENGKIFFKGKVKHCFDAYIDV</sequence>
<feature type="binding site" evidence="8">
    <location>
        <begin position="183"/>
        <end position="184"/>
    </location>
    <ligand>
        <name>substrate</name>
    </ligand>
</feature>
<evidence type="ECO:0000313" key="11">
    <source>
        <dbReference type="Proteomes" id="UP000006380"/>
    </source>
</evidence>
<evidence type="ECO:0000256" key="7">
    <source>
        <dbReference type="ARBA" id="ARBA00051712"/>
    </source>
</evidence>
<comment type="pathway">
    <text evidence="1 8">Amino-acid biosynthesis; L-lysine biosynthesis via DAP pathway; DL-2,6-diaminopimelate from LL-2,6-diaminopimelate: step 1/1.</text>
</comment>
<comment type="similarity">
    <text evidence="2 8">Belongs to the diaminopimelate epimerase family.</text>
</comment>